<dbReference type="EMBL" id="NKCL01000164">
    <property type="protein sequence ID" value="RSL79778.1"/>
    <property type="molecule type" value="Genomic_DNA"/>
</dbReference>
<keyword evidence="4" id="KW-1185">Reference proteome</keyword>
<organism evidence="3 4">
    <name type="scientific">Fusarium floridanum</name>
    <dbReference type="NCBI Taxonomy" id="1325733"/>
    <lineage>
        <taxon>Eukaryota</taxon>
        <taxon>Fungi</taxon>
        <taxon>Dikarya</taxon>
        <taxon>Ascomycota</taxon>
        <taxon>Pezizomycotina</taxon>
        <taxon>Sordariomycetes</taxon>
        <taxon>Hypocreomycetidae</taxon>
        <taxon>Hypocreales</taxon>
        <taxon>Nectriaceae</taxon>
        <taxon>Fusarium</taxon>
        <taxon>Fusarium solani species complex</taxon>
    </lineage>
</organism>
<evidence type="ECO:0000313" key="3">
    <source>
        <dbReference type="EMBL" id="RSL79778.1"/>
    </source>
</evidence>
<dbReference type="Proteomes" id="UP000287972">
    <property type="component" value="Unassembled WGS sequence"/>
</dbReference>
<evidence type="ECO:0000256" key="1">
    <source>
        <dbReference type="ARBA" id="ARBA00022801"/>
    </source>
</evidence>
<name>A0A428RQK9_9HYPO</name>
<dbReference type="InterPro" id="IPR029058">
    <property type="entry name" value="AB_hydrolase_fold"/>
</dbReference>
<dbReference type="Gene3D" id="3.40.50.1820">
    <property type="entry name" value="alpha/beta hydrolase"/>
    <property type="match status" value="1"/>
</dbReference>
<dbReference type="InterPro" id="IPR013094">
    <property type="entry name" value="AB_hydrolase_3"/>
</dbReference>
<dbReference type="InterPro" id="IPR050300">
    <property type="entry name" value="GDXG_lipolytic_enzyme"/>
</dbReference>
<accession>A0A428RQK9</accession>
<dbReference type="SUPFAM" id="SSF53474">
    <property type="entry name" value="alpha/beta-Hydrolases"/>
    <property type="match status" value="1"/>
</dbReference>
<evidence type="ECO:0000313" key="4">
    <source>
        <dbReference type="Proteomes" id="UP000287972"/>
    </source>
</evidence>
<sequence>MVLSNTKQPYLPEVAAALAQAPDVAVWETDEDIRQSRTATAALFEADRDAILSSPDFHVEEKLVPGPLGDIAISIISPKIRGTKGLRPGIFHIHGGAMVVGDRFLGVKLLSRFITELDAVIVTVEYRLAPEHKGMALVEDCFAALKWFGDHLEEFEVNPRWLLVAGASAGGGLAAGTVLLARDRNGPELCGQMLLCPMLDDRNETVSIAQYDRERGTYCGAQNKIAWRCVLGDQVGKECVSMYTAPARAVDLSGLPPAYVDVGGAEPFRDEAIAYALKLSQYGVVTDFYLWGGGNHGFERIAPEASTSKSSAQVRANWLHNLFSKQ</sequence>
<proteinExistence type="predicted"/>
<evidence type="ECO:0000259" key="2">
    <source>
        <dbReference type="Pfam" id="PF07859"/>
    </source>
</evidence>
<dbReference type="AlphaFoldDB" id="A0A428RQK9"/>
<feature type="domain" description="Alpha/beta hydrolase fold-3" evidence="2">
    <location>
        <begin position="90"/>
        <end position="299"/>
    </location>
</feature>
<dbReference type="GO" id="GO:0016787">
    <property type="term" value="F:hydrolase activity"/>
    <property type="evidence" value="ECO:0007669"/>
    <property type="project" value="UniProtKB-KW"/>
</dbReference>
<keyword evidence="1" id="KW-0378">Hydrolase</keyword>
<dbReference type="PANTHER" id="PTHR48081">
    <property type="entry name" value="AB HYDROLASE SUPERFAMILY PROTEIN C4A8.06C"/>
    <property type="match status" value="1"/>
</dbReference>
<comment type="caution">
    <text evidence="3">The sequence shown here is derived from an EMBL/GenBank/DDBJ whole genome shotgun (WGS) entry which is preliminary data.</text>
</comment>
<dbReference type="PANTHER" id="PTHR48081:SF8">
    <property type="entry name" value="ALPHA_BETA HYDROLASE FOLD-3 DOMAIN-CONTAINING PROTEIN-RELATED"/>
    <property type="match status" value="1"/>
</dbReference>
<protein>
    <recommendedName>
        <fullName evidence="2">Alpha/beta hydrolase fold-3 domain-containing protein</fullName>
    </recommendedName>
</protein>
<reference evidence="3 4" key="1">
    <citation type="submission" date="2017-06" db="EMBL/GenBank/DDBJ databases">
        <title>Comparative genomic analysis of Ambrosia Fusariam Clade fungi.</title>
        <authorList>
            <person name="Stajich J.E."/>
            <person name="Carrillo J."/>
            <person name="Kijimoto T."/>
            <person name="Eskalen A."/>
            <person name="O'Donnell K."/>
            <person name="Kasson M."/>
        </authorList>
    </citation>
    <scope>NUCLEOTIDE SEQUENCE [LARGE SCALE GENOMIC DNA]</scope>
    <source>
        <strain evidence="3 4">NRRL62606</strain>
    </source>
</reference>
<dbReference type="Pfam" id="PF07859">
    <property type="entry name" value="Abhydrolase_3"/>
    <property type="match status" value="1"/>
</dbReference>
<gene>
    <name evidence="3" type="ORF">CEP51_007101</name>
</gene>